<accession>A0A4Z2GQJ2</accession>
<dbReference type="OrthoDB" id="10564789at2759"/>
<dbReference type="Proteomes" id="UP000314294">
    <property type="component" value="Unassembled WGS sequence"/>
</dbReference>
<name>A0A4Z2GQJ2_9TELE</name>
<evidence type="ECO:0000313" key="2">
    <source>
        <dbReference type="Proteomes" id="UP000314294"/>
    </source>
</evidence>
<dbReference type="EMBL" id="SRLO01000458">
    <property type="protein sequence ID" value="TNN55365.1"/>
    <property type="molecule type" value="Genomic_DNA"/>
</dbReference>
<proteinExistence type="predicted"/>
<organism evidence="1 2">
    <name type="scientific">Liparis tanakae</name>
    <name type="common">Tanaka's snailfish</name>
    <dbReference type="NCBI Taxonomy" id="230148"/>
    <lineage>
        <taxon>Eukaryota</taxon>
        <taxon>Metazoa</taxon>
        <taxon>Chordata</taxon>
        <taxon>Craniata</taxon>
        <taxon>Vertebrata</taxon>
        <taxon>Euteleostomi</taxon>
        <taxon>Actinopterygii</taxon>
        <taxon>Neopterygii</taxon>
        <taxon>Teleostei</taxon>
        <taxon>Neoteleostei</taxon>
        <taxon>Acanthomorphata</taxon>
        <taxon>Eupercaria</taxon>
        <taxon>Perciformes</taxon>
        <taxon>Cottioidei</taxon>
        <taxon>Cottales</taxon>
        <taxon>Liparidae</taxon>
        <taxon>Liparis</taxon>
    </lineage>
</organism>
<keyword evidence="2" id="KW-1185">Reference proteome</keyword>
<dbReference type="AlphaFoldDB" id="A0A4Z2GQJ2"/>
<sequence length="77" mass="7963">MAVMERISFEQLNSQLAMTILASWGSRGNSAIMEPSSVRSPSSLSAASDDILIFCQIPSQQGGSAGGAATLVMSPSE</sequence>
<gene>
    <name evidence="1" type="ORF">EYF80_034438</name>
</gene>
<protein>
    <submittedName>
        <fullName evidence="1">Uncharacterized protein</fullName>
    </submittedName>
</protein>
<comment type="caution">
    <text evidence="1">The sequence shown here is derived from an EMBL/GenBank/DDBJ whole genome shotgun (WGS) entry which is preliminary data.</text>
</comment>
<evidence type="ECO:0000313" key="1">
    <source>
        <dbReference type="EMBL" id="TNN55365.1"/>
    </source>
</evidence>
<reference evidence="1 2" key="1">
    <citation type="submission" date="2019-03" db="EMBL/GenBank/DDBJ databases">
        <title>First draft genome of Liparis tanakae, snailfish: a comprehensive survey of snailfish specific genes.</title>
        <authorList>
            <person name="Kim W."/>
            <person name="Song I."/>
            <person name="Jeong J.-H."/>
            <person name="Kim D."/>
            <person name="Kim S."/>
            <person name="Ryu S."/>
            <person name="Song J.Y."/>
            <person name="Lee S.K."/>
        </authorList>
    </citation>
    <scope>NUCLEOTIDE SEQUENCE [LARGE SCALE GENOMIC DNA]</scope>
    <source>
        <tissue evidence="1">Muscle</tissue>
    </source>
</reference>